<evidence type="ECO:0000256" key="4">
    <source>
        <dbReference type="SAM" id="MobiDB-lite"/>
    </source>
</evidence>
<dbReference type="SMART" id="SM00028">
    <property type="entry name" value="TPR"/>
    <property type="match status" value="4"/>
</dbReference>
<feature type="active site" evidence="3">
    <location>
        <position position="313"/>
    </location>
</feature>
<proteinExistence type="predicted"/>
<dbReference type="PROSITE" id="PS01174">
    <property type="entry name" value="LIPASE_GDXG_SER"/>
    <property type="match status" value="1"/>
</dbReference>
<dbReference type="Proteomes" id="UP000283269">
    <property type="component" value="Unassembled WGS sequence"/>
</dbReference>
<dbReference type="InterPro" id="IPR029058">
    <property type="entry name" value="AB_hydrolase_fold"/>
</dbReference>
<dbReference type="PROSITE" id="PS50157">
    <property type="entry name" value="ZINC_FINGER_C2H2_2"/>
    <property type="match status" value="3"/>
</dbReference>
<dbReference type="InterPro" id="IPR019734">
    <property type="entry name" value="TPR_rpt"/>
</dbReference>
<dbReference type="STRING" id="93625.A0A409XG31"/>
<evidence type="ECO:0000256" key="1">
    <source>
        <dbReference type="PROSITE-ProRule" id="PRU00042"/>
    </source>
</evidence>
<dbReference type="GO" id="GO:0008270">
    <property type="term" value="F:zinc ion binding"/>
    <property type="evidence" value="ECO:0007669"/>
    <property type="project" value="UniProtKB-KW"/>
</dbReference>
<organism evidence="7 8">
    <name type="scientific">Psilocybe cyanescens</name>
    <dbReference type="NCBI Taxonomy" id="93625"/>
    <lineage>
        <taxon>Eukaryota</taxon>
        <taxon>Fungi</taxon>
        <taxon>Dikarya</taxon>
        <taxon>Basidiomycota</taxon>
        <taxon>Agaricomycotina</taxon>
        <taxon>Agaricomycetes</taxon>
        <taxon>Agaricomycetidae</taxon>
        <taxon>Agaricales</taxon>
        <taxon>Agaricineae</taxon>
        <taxon>Strophariaceae</taxon>
        <taxon>Psilocybe</taxon>
    </lineage>
</organism>
<dbReference type="PANTHER" id="PTHR23025:SF3">
    <property type="entry name" value="HORMONE-SENSITIVE LIPASE"/>
    <property type="match status" value="1"/>
</dbReference>
<comment type="caution">
    <text evidence="7">The sequence shown here is derived from an EMBL/GenBank/DDBJ whole genome shotgun (WGS) entry which is preliminary data.</text>
</comment>
<dbReference type="GO" id="GO:0004771">
    <property type="term" value="F:sterol ester esterase activity"/>
    <property type="evidence" value="ECO:0007669"/>
    <property type="project" value="TreeGrafter"/>
</dbReference>
<keyword evidence="5" id="KW-0732">Signal</keyword>
<dbReference type="SUPFAM" id="SSF57667">
    <property type="entry name" value="beta-beta-alpha zinc fingers"/>
    <property type="match status" value="1"/>
</dbReference>
<dbReference type="Pfam" id="PF07859">
    <property type="entry name" value="Abhydrolase_3"/>
    <property type="match status" value="2"/>
</dbReference>
<feature type="chain" id="PRO_5019171145" description="C2H2-type domain-containing protein" evidence="5">
    <location>
        <begin position="33"/>
        <end position="1767"/>
    </location>
</feature>
<dbReference type="Pfam" id="PF00096">
    <property type="entry name" value="zf-C2H2"/>
    <property type="match status" value="2"/>
</dbReference>
<evidence type="ECO:0000259" key="6">
    <source>
        <dbReference type="PROSITE" id="PS50157"/>
    </source>
</evidence>
<feature type="repeat" description="TPR" evidence="2">
    <location>
        <begin position="1602"/>
        <end position="1635"/>
    </location>
</feature>
<dbReference type="Pfam" id="PF14559">
    <property type="entry name" value="TPR_19"/>
    <property type="match status" value="1"/>
</dbReference>
<feature type="region of interest" description="Disordered" evidence="4">
    <location>
        <begin position="1052"/>
        <end position="1092"/>
    </location>
</feature>
<dbReference type="InterPro" id="IPR013087">
    <property type="entry name" value="Znf_C2H2_type"/>
</dbReference>
<evidence type="ECO:0000313" key="8">
    <source>
        <dbReference type="Proteomes" id="UP000283269"/>
    </source>
</evidence>
<evidence type="ECO:0000256" key="2">
    <source>
        <dbReference type="PROSITE-ProRule" id="PRU00339"/>
    </source>
</evidence>
<dbReference type="FunFam" id="3.30.160.60:FF:000007">
    <property type="entry name" value="Basic krueppel-like factor 3"/>
    <property type="match status" value="1"/>
</dbReference>
<feature type="region of interest" description="Disordered" evidence="4">
    <location>
        <begin position="736"/>
        <end position="769"/>
    </location>
</feature>
<dbReference type="PANTHER" id="PTHR23025">
    <property type="entry name" value="TRIACYLGLYCEROL LIPASE"/>
    <property type="match status" value="1"/>
</dbReference>
<feature type="compositionally biased region" description="Polar residues" evidence="4">
    <location>
        <begin position="922"/>
        <end position="935"/>
    </location>
</feature>
<evidence type="ECO:0000256" key="5">
    <source>
        <dbReference type="SAM" id="SignalP"/>
    </source>
</evidence>
<dbReference type="InterPro" id="IPR033140">
    <property type="entry name" value="Lipase_GDXG_put_SER_AS"/>
</dbReference>
<feature type="repeat" description="TPR" evidence="2">
    <location>
        <begin position="1636"/>
        <end position="1669"/>
    </location>
</feature>
<reference evidence="7 8" key="1">
    <citation type="journal article" date="2018" name="Evol. Lett.">
        <title>Horizontal gene cluster transfer increased hallucinogenic mushroom diversity.</title>
        <authorList>
            <person name="Reynolds H.T."/>
            <person name="Vijayakumar V."/>
            <person name="Gluck-Thaler E."/>
            <person name="Korotkin H.B."/>
            <person name="Matheny P.B."/>
            <person name="Slot J.C."/>
        </authorList>
    </citation>
    <scope>NUCLEOTIDE SEQUENCE [LARGE SCALE GENOMIC DNA]</scope>
    <source>
        <strain evidence="7 8">2631</strain>
    </source>
</reference>
<feature type="region of interest" description="Disordered" evidence="4">
    <location>
        <begin position="1327"/>
        <end position="1350"/>
    </location>
</feature>
<dbReference type="GO" id="GO:0005829">
    <property type="term" value="C:cytosol"/>
    <property type="evidence" value="ECO:0007669"/>
    <property type="project" value="TreeGrafter"/>
</dbReference>
<evidence type="ECO:0000256" key="3">
    <source>
        <dbReference type="PROSITE-ProRule" id="PRU10038"/>
    </source>
</evidence>
<feature type="compositionally biased region" description="Low complexity" evidence="4">
    <location>
        <begin position="840"/>
        <end position="858"/>
    </location>
</feature>
<dbReference type="Gene3D" id="3.40.50.1820">
    <property type="entry name" value="alpha/beta hydrolase"/>
    <property type="match status" value="2"/>
</dbReference>
<feature type="compositionally biased region" description="Pro residues" evidence="4">
    <location>
        <begin position="905"/>
        <end position="917"/>
    </location>
</feature>
<keyword evidence="2" id="KW-0802">TPR repeat</keyword>
<keyword evidence="1" id="KW-0863">Zinc-finger</keyword>
<feature type="domain" description="C2H2-type" evidence="6">
    <location>
        <begin position="969"/>
        <end position="998"/>
    </location>
</feature>
<dbReference type="InParanoid" id="A0A409XG31"/>
<dbReference type="PROSITE" id="PS50293">
    <property type="entry name" value="TPR_REGION"/>
    <property type="match status" value="1"/>
</dbReference>
<dbReference type="OrthoDB" id="5570009at2759"/>
<feature type="signal peptide" evidence="5">
    <location>
        <begin position="1"/>
        <end position="32"/>
    </location>
</feature>
<dbReference type="Gene3D" id="6.10.280.230">
    <property type="match status" value="1"/>
</dbReference>
<feature type="region of interest" description="Disordered" evidence="4">
    <location>
        <begin position="807"/>
        <end position="939"/>
    </location>
</feature>
<dbReference type="Gene3D" id="1.25.40.10">
    <property type="entry name" value="Tetratricopeptide repeat domain"/>
    <property type="match status" value="1"/>
</dbReference>
<dbReference type="InterPro" id="IPR036236">
    <property type="entry name" value="Znf_C2H2_sf"/>
</dbReference>
<feature type="domain" description="C2H2-type" evidence="6">
    <location>
        <begin position="999"/>
        <end position="1028"/>
    </location>
</feature>
<name>A0A409XG31_PSICY</name>
<dbReference type="SUPFAM" id="SSF53474">
    <property type="entry name" value="alpha/beta-Hydrolases"/>
    <property type="match status" value="1"/>
</dbReference>
<evidence type="ECO:0000313" key="7">
    <source>
        <dbReference type="EMBL" id="PPQ89705.1"/>
    </source>
</evidence>
<feature type="domain" description="C2H2-type" evidence="6">
    <location>
        <begin position="1030"/>
        <end position="1057"/>
    </location>
</feature>
<gene>
    <name evidence="7" type="ORF">CVT25_014106</name>
</gene>
<keyword evidence="1" id="KW-0862">Zinc</keyword>
<dbReference type="PROSITE" id="PS00028">
    <property type="entry name" value="ZINC_FINGER_C2H2_1"/>
    <property type="match status" value="2"/>
</dbReference>
<dbReference type="EMBL" id="NHYD01001843">
    <property type="protein sequence ID" value="PPQ89705.1"/>
    <property type="molecule type" value="Genomic_DNA"/>
</dbReference>
<dbReference type="Gene3D" id="3.30.160.60">
    <property type="entry name" value="Classic Zinc Finger"/>
    <property type="match status" value="2"/>
</dbReference>
<dbReference type="PROSITE" id="PS50005">
    <property type="entry name" value="TPR"/>
    <property type="match status" value="3"/>
</dbReference>
<dbReference type="GO" id="GO:0019433">
    <property type="term" value="P:triglyceride catabolic process"/>
    <property type="evidence" value="ECO:0007669"/>
    <property type="project" value="TreeGrafter"/>
</dbReference>
<keyword evidence="8" id="KW-1185">Reference proteome</keyword>
<feature type="compositionally biased region" description="Low complexity" evidence="4">
    <location>
        <begin position="874"/>
        <end position="904"/>
    </location>
</feature>
<sequence>MIDHLVGRPNPSWKRTQVLLVILFWLWRIVRGNSGPPRILWLTKLNRAISSTQTIRLSPYYSLTVGNHPGRFTPWQIIVSTLTLLYSIRNFDKLLGLNAPEPLARLYSPSYYRATWIVTGLDAGFATAMSIRPKWLRDLASIVFSFYYILYAQEADEKLRRFRAVPTVEMLRTTWEKTTNPYIKLVTRLPRIGVRRKILLPRPKSSSYDRPITAYLYFAPPETELCKATELILDFPGGGFVAMSPEHHEERLRMWAVSTGRPILAIDYGKAPEYPYPFARDEAFDVYRLMVESYGKLIGMSGKKLSIIISGDSAGGTLALNVVIRTLELRQLASSSHQPINLPLPTAVVLNYAALDFNFTSWMSADNLRVLRSEQSSGNIPGLKEVAEQKDHLKHVSPLSMVRDKKHTRKRIKRRSSWKDTLKNYVSAGENDAEDSRLFGSASTLKVPSMSEPGRSAIHVQGFADEGSLADGESDDEEDFDKIKEEDRPISARIVYKYSNGGADVIRSGSDMERQQHELSIAIAEADNKAIRAVSGRSPEPGGNGSAKEPVGTRLTMTSRTGYFQDRIISPSMMRAMAILYIGPHRNPDFATDYHISPILAPSQLLAQFPPLLMQCGEKDPFVDDTVIFAGRVREAKRARKIELDLLLSGKSARFGETLRMSSVDGHVDSKVSAELKKERDKLARQAESDWVQMVLFSDWSHGYLQMPTLMSEAKAVIEELAEWIDHAFDRYPATVPEGRERNGLLAPKSQGSRPSPLTSETETDDTGITFVTKRHISLSPRRAVTPVIDGRSSSEQLLYPAAVGPLAQGIPTEGPASHPDGPPAREYPYELAASRVQFNQPSSSSSSPNIMNNPLPSQLSSPKQDSYYPPQPSTATAQAQLYSQLQQQQQQQQQIHAPAAPQTQQPPPPPPNPLPDQPSASTGAGANHYPSSTGVPRLPPILQVEKQQVTTSATQLASASRRRNEAHFVCPVPGCGSTFTRRFNLRGHLRSHTEERPYVCEWPGCKKGFARQHDCKRHQALHAAKSQSNVCQGCKKTFSRLDALNRHLRSDGGADCRASNPKFAAMPEDGHSNGQGDHFGAGRAGSSREVFRSQQGNNISQDQDAARFFSASASHTPQLIADAGYDLSSMRAALPMNPTPQMQKPQNPAASWASDFMSQPMNHQPMQASTSHQPLSEKGLNMDMQVDAHPMFAAPQGSGMQWNPALPNFRMNNSMPTFMPQMPMQQYVHQQPAVNNKRISWDREFNAQELHHTTSPVEVTQLIEPKEEIQRRSVGEADELARTAGLLLENVRHEQNPKFQKSQFMGLMKQLRDGEVIVEGNKMVESDGRTTSQSQVDVKGKGRATDNLPMSMSVDLSNVMTFQPGLSSQNQATSNQQEMKGIEEDANDAYFRQENAEFTRYWNDTQVKQEPAGTAETLSWGKMQADWDHFEATTAGIKAITNYQFQDNNPYLLGDSSRTRAHLLHTQGRQSVLENVLELEACVQRNMGDAGAWYELGVKQQENEREQKALQALQRAVELDPTHLPAWLALGISSTNDNDRQGTYDAIYEWVTRNEQYQDAVAQFREQVPSGNDLSLAERYSQLIQCLITMARSNTTGEIDADIQIALAVLLNTNEEYGKAQDCFRTALAIRPDDWLLYNRVGATMANSGRAEEALDYYYRALELNPGYIRARFNLGISCINLRRYEEAAQHILDALALQDSDGVRDNTESHEKRGVVSSALWDSLKTTCLHMQRADLATFCDLKDLEGMFSNLSLSYPDGPLTTFV</sequence>
<dbReference type="InterPro" id="IPR013094">
    <property type="entry name" value="AB_hydrolase_3"/>
</dbReference>
<feature type="compositionally biased region" description="Polar residues" evidence="4">
    <location>
        <begin position="750"/>
        <end position="761"/>
    </location>
</feature>
<feature type="repeat" description="TPR" evidence="2">
    <location>
        <begin position="1491"/>
        <end position="1524"/>
    </location>
</feature>
<keyword evidence="1" id="KW-0479">Metal-binding</keyword>
<dbReference type="SMART" id="SM00355">
    <property type="entry name" value="ZnF_C2H2"/>
    <property type="match status" value="3"/>
</dbReference>
<dbReference type="SUPFAM" id="SSF48452">
    <property type="entry name" value="TPR-like"/>
    <property type="match status" value="1"/>
</dbReference>
<dbReference type="InterPro" id="IPR011990">
    <property type="entry name" value="TPR-like_helical_dom_sf"/>
</dbReference>
<protein>
    <recommendedName>
        <fullName evidence="6">C2H2-type domain-containing protein</fullName>
    </recommendedName>
</protein>
<dbReference type="GO" id="GO:0004806">
    <property type="term" value="F:triacylglycerol lipase activity"/>
    <property type="evidence" value="ECO:0007669"/>
    <property type="project" value="TreeGrafter"/>
</dbReference>
<accession>A0A409XG31</accession>